<evidence type="ECO:0000256" key="1">
    <source>
        <dbReference type="SAM" id="MobiDB-lite"/>
    </source>
</evidence>
<protein>
    <submittedName>
        <fullName evidence="2">YtxH domain-containing protein</fullName>
    </submittedName>
</protein>
<keyword evidence="3" id="KW-1185">Reference proteome</keyword>
<dbReference type="InterPro" id="IPR024623">
    <property type="entry name" value="YtxH"/>
</dbReference>
<evidence type="ECO:0000313" key="2">
    <source>
        <dbReference type="EMBL" id="RTQ45322.1"/>
    </source>
</evidence>
<dbReference type="AlphaFoldDB" id="A0A3S0K150"/>
<dbReference type="EMBL" id="RXOF01000021">
    <property type="protein sequence ID" value="RTQ45322.1"/>
    <property type="molecule type" value="Genomic_DNA"/>
</dbReference>
<organism evidence="2 3">
    <name type="scientific">Hymenobacter gummosus</name>
    <dbReference type="NCBI Taxonomy" id="1776032"/>
    <lineage>
        <taxon>Bacteria</taxon>
        <taxon>Pseudomonadati</taxon>
        <taxon>Bacteroidota</taxon>
        <taxon>Cytophagia</taxon>
        <taxon>Cytophagales</taxon>
        <taxon>Hymenobacteraceae</taxon>
        <taxon>Hymenobacter</taxon>
    </lineage>
</organism>
<feature type="compositionally biased region" description="Gly residues" evidence="1">
    <location>
        <begin position="133"/>
        <end position="154"/>
    </location>
</feature>
<feature type="region of interest" description="Disordered" evidence="1">
    <location>
        <begin position="62"/>
        <end position="154"/>
    </location>
</feature>
<proteinExistence type="predicted"/>
<feature type="compositionally biased region" description="Low complexity" evidence="1">
    <location>
        <begin position="122"/>
        <end position="132"/>
    </location>
</feature>
<comment type="caution">
    <text evidence="2">The sequence shown here is derived from an EMBL/GenBank/DDBJ whole genome shotgun (WGS) entry which is preliminary data.</text>
</comment>
<sequence>MKDNSGKVILALLAGASAGIVAGLLMAPEAGTATRDSLGKSLGKFGEDLNKLLQDGLSKLDGLKGGGSAAGDEADRSGAEDALAGLNSGGSKGSKKSGAGSSSGQDAGSTSGASSGSGAGGSASTASSSRPDGGNGSSGGFDAGGTTGGSGVGS</sequence>
<evidence type="ECO:0000313" key="3">
    <source>
        <dbReference type="Proteomes" id="UP000282184"/>
    </source>
</evidence>
<feature type="compositionally biased region" description="Low complexity" evidence="1">
    <location>
        <begin position="96"/>
        <end position="114"/>
    </location>
</feature>
<accession>A0A3S0K150</accession>
<dbReference type="Proteomes" id="UP000282184">
    <property type="component" value="Unassembled WGS sequence"/>
</dbReference>
<reference evidence="2 3" key="1">
    <citation type="submission" date="2018-12" db="EMBL/GenBank/DDBJ databases">
        <title>Hymenobacter gummosus sp. nov., isolated from a spring.</title>
        <authorList>
            <person name="Nie L."/>
        </authorList>
    </citation>
    <scope>NUCLEOTIDE SEQUENCE [LARGE SCALE GENOMIC DNA]</scope>
    <source>
        <strain evidence="2 3">KCTC 52166</strain>
    </source>
</reference>
<dbReference type="RefSeq" id="WP_126696135.1">
    <property type="nucleotide sequence ID" value="NZ_RXOF01000021.1"/>
</dbReference>
<gene>
    <name evidence="2" type="ORF">EJV47_25980</name>
</gene>
<name>A0A3S0K150_9BACT</name>
<dbReference type="Pfam" id="PF12732">
    <property type="entry name" value="YtxH"/>
    <property type="match status" value="1"/>
</dbReference>